<dbReference type="InterPro" id="IPR025332">
    <property type="entry name" value="DUF4238"/>
</dbReference>
<sequence length="524" mass="59557">MYQHYIPQFVLKHFAHTSAISRKSIRDGIVHVYDVATGEFRLGGVARTCGAQDLYSNVADMADPMRIEHLFSKLESKVSVIANKVRSAAAVDGIDHVDILEKDIQALFKFMALSLRRSEHDRDEIQNPRRENDFTSHEDILRDAEKPDENATADTYKHFLEHYALQIWNAADGYEIFLNESLVDFGADTESRLGVEMDEETPQLIWMTKIDNAPHKDIVNVDVPSGKRGRKRWPEPWPQHRVIACYSLSHAKLLTVRELEVFSVERMNHWQSIGVRFETQRDHQQQELPKQNAPLPMREKIEAGQVEDYRLAVDEVVRMTTVTHEVPPPTKSNAFEFWLARFALEHLSGKATFGLQLNNGPLSIRIMHPALKLAFGGAHPAKHADHRDLNNVDFWSFFQECIGKETFTRLSGAIEKKISELVSTEAFTGHFEAAREKMQLPACSPLLQSDAGGVGDGDCGAQGTQEALLKSPSFRAFHNVAEIFDVLKWMFEERQDILAAFVRQISVPAESTRPQVVRLRARRV</sequence>
<protein>
    <recommendedName>
        <fullName evidence="4">Fungal-type protein kinase domain-containing protein</fullName>
    </recommendedName>
</protein>
<keyword evidence="3" id="KW-1185">Reference proteome</keyword>
<accession>A0ABR4JRD1</accession>
<evidence type="ECO:0000256" key="1">
    <source>
        <dbReference type="SAM" id="MobiDB-lite"/>
    </source>
</evidence>
<evidence type="ECO:0000313" key="3">
    <source>
        <dbReference type="Proteomes" id="UP001610444"/>
    </source>
</evidence>
<dbReference type="EMBL" id="JBFXLR010000050">
    <property type="protein sequence ID" value="KAL2842603.1"/>
    <property type="molecule type" value="Genomic_DNA"/>
</dbReference>
<proteinExistence type="predicted"/>
<evidence type="ECO:0008006" key="4">
    <source>
        <dbReference type="Google" id="ProtNLM"/>
    </source>
</evidence>
<evidence type="ECO:0000313" key="2">
    <source>
        <dbReference type="EMBL" id="KAL2842603.1"/>
    </source>
</evidence>
<organism evidence="2 3">
    <name type="scientific">Aspergillus pseudodeflectus</name>
    <dbReference type="NCBI Taxonomy" id="176178"/>
    <lineage>
        <taxon>Eukaryota</taxon>
        <taxon>Fungi</taxon>
        <taxon>Dikarya</taxon>
        <taxon>Ascomycota</taxon>
        <taxon>Pezizomycotina</taxon>
        <taxon>Eurotiomycetes</taxon>
        <taxon>Eurotiomycetidae</taxon>
        <taxon>Eurotiales</taxon>
        <taxon>Aspergillaceae</taxon>
        <taxon>Aspergillus</taxon>
        <taxon>Aspergillus subgen. Nidulantes</taxon>
    </lineage>
</organism>
<name>A0ABR4JRD1_9EURO</name>
<dbReference type="Pfam" id="PF14022">
    <property type="entry name" value="DUF4238"/>
    <property type="match status" value="1"/>
</dbReference>
<dbReference type="Proteomes" id="UP001610444">
    <property type="component" value="Unassembled WGS sequence"/>
</dbReference>
<dbReference type="GeneID" id="98158551"/>
<dbReference type="RefSeq" id="XP_070895169.1">
    <property type="nucleotide sequence ID" value="XM_071043387.1"/>
</dbReference>
<feature type="region of interest" description="Disordered" evidence="1">
    <location>
        <begin position="121"/>
        <end position="148"/>
    </location>
</feature>
<reference evidence="2 3" key="1">
    <citation type="submission" date="2024-07" db="EMBL/GenBank/DDBJ databases">
        <title>Section-level genome sequencing and comparative genomics of Aspergillus sections Usti and Cavernicolus.</title>
        <authorList>
            <consortium name="Lawrence Berkeley National Laboratory"/>
            <person name="Nybo J.L."/>
            <person name="Vesth T.C."/>
            <person name="Theobald S."/>
            <person name="Frisvad J.C."/>
            <person name="Larsen T.O."/>
            <person name="Kjaerboelling I."/>
            <person name="Rothschild-Mancinelli K."/>
            <person name="Lyhne E.K."/>
            <person name="Kogle M.E."/>
            <person name="Barry K."/>
            <person name="Clum A."/>
            <person name="Na H."/>
            <person name="Ledsgaard L."/>
            <person name="Lin J."/>
            <person name="Lipzen A."/>
            <person name="Kuo A."/>
            <person name="Riley R."/>
            <person name="Mondo S."/>
            <person name="LaButti K."/>
            <person name="Haridas S."/>
            <person name="Pangalinan J."/>
            <person name="Salamov A.A."/>
            <person name="Simmons B.A."/>
            <person name="Magnuson J.K."/>
            <person name="Chen J."/>
            <person name="Drula E."/>
            <person name="Henrissat B."/>
            <person name="Wiebenga A."/>
            <person name="Lubbers R.J."/>
            <person name="Gomes A.C."/>
            <person name="Macurrencykelacurrency M.R."/>
            <person name="Stajich J."/>
            <person name="Grigoriev I.V."/>
            <person name="Mortensen U.H."/>
            <person name="De vries R.P."/>
            <person name="Baker S.E."/>
            <person name="Andersen M.R."/>
        </authorList>
    </citation>
    <scope>NUCLEOTIDE SEQUENCE [LARGE SCALE GENOMIC DNA]</scope>
    <source>
        <strain evidence="2 3">CBS 756.74</strain>
    </source>
</reference>
<comment type="caution">
    <text evidence="2">The sequence shown here is derived from an EMBL/GenBank/DDBJ whole genome shotgun (WGS) entry which is preliminary data.</text>
</comment>
<gene>
    <name evidence="2" type="ORF">BJX68DRAFT_257687</name>
</gene>